<sequence length="162" mass="18384">MKKIVLSIFIIYFMLITLEISVNALNEDSVSNELKFSYYNEIPKNQIDKEATYFDLEVKPDSKQTLITNVKNETNKSLKVDVSVQNASTSSSGILNYTVPTKIKEEDVLKLTDIVDVPKSIELKPYESKKLEIKLNLPKKEFDGIILGAVKLQEQKKILLAT</sequence>
<feature type="domain" description="WxL Interacting Protein peptidoglycan binding" evidence="1">
    <location>
        <begin position="36"/>
        <end position="153"/>
    </location>
</feature>
<organism evidence="2 3">
    <name type="scientific">Vagococcus martis</name>
    <dbReference type="NCBI Taxonomy" id="1768210"/>
    <lineage>
        <taxon>Bacteria</taxon>
        <taxon>Bacillati</taxon>
        <taxon>Bacillota</taxon>
        <taxon>Bacilli</taxon>
        <taxon>Lactobacillales</taxon>
        <taxon>Enterococcaceae</taxon>
        <taxon>Vagococcus</taxon>
    </lineage>
</organism>
<evidence type="ECO:0000313" key="2">
    <source>
        <dbReference type="EMBL" id="OPF88046.1"/>
    </source>
</evidence>
<keyword evidence="3" id="KW-1185">Reference proteome</keyword>
<dbReference type="AlphaFoldDB" id="A0A1V4DI71"/>
<dbReference type="RefSeq" id="WP_079347039.1">
    <property type="nucleotide sequence ID" value="NZ_MVAB01000001.1"/>
</dbReference>
<comment type="caution">
    <text evidence="2">The sequence shown here is derived from an EMBL/GenBank/DDBJ whole genome shotgun (WGS) entry which is preliminary data.</text>
</comment>
<dbReference type="EMBL" id="MVAB01000001">
    <property type="protein sequence ID" value="OPF88046.1"/>
    <property type="molecule type" value="Genomic_DNA"/>
</dbReference>
<evidence type="ECO:0000313" key="3">
    <source>
        <dbReference type="Proteomes" id="UP000189970"/>
    </source>
</evidence>
<gene>
    <name evidence="2" type="ORF">BW731_07600</name>
</gene>
<proteinExistence type="predicted"/>
<dbReference type="Proteomes" id="UP000189970">
    <property type="component" value="Unassembled WGS sequence"/>
</dbReference>
<name>A0A1V4DI71_9ENTE</name>
<dbReference type="Pfam" id="PF06030">
    <property type="entry name" value="WxLIP_PGBD"/>
    <property type="match status" value="1"/>
</dbReference>
<evidence type="ECO:0000259" key="1">
    <source>
        <dbReference type="Pfam" id="PF06030"/>
    </source>
</evidence>
<accession>A0A1V4DI71</accession>
<dbReference type="InterPro" id="IPR010317">
    <property type="entry name" value="WxLIP_PGBD"/>
</dbReference>
<protein>
    <recommendedName>
        <fullName evidence="1">WxL Interacting Protein peptidoglycan binding domain-containing protein</fullName>
    </recommendedName>
</protein>
<reference evidence="2 3" key="1">
    <citation type="submission" date="2017-02" db="EMBL/GenBank/DDBJ databases">
        <title>Vagococcus cremeus sp. nov., isolated from the small intestine of a marten, Martes flavigula.</title>
        <authorList>
            <person name="Tak E.J."/>
            <person name="Bae J.-W."/>
        </authorList>
    </citation>
    <scope>NUCLEOTIDE SEQUENCE [LARGE SCALE GENOMIC DNA]</scope>
    <source>
        <strain evidence="2 3">D7T301</strain>
    </source>
</reference>